<dbReference type="SUPFAM" id="SSF50494">
    <property type="entry name" value="Trypsin-like serine proteases"/>
    <property type="match status" value="1"/>
</dbReference>
<feature type="domain" description="Peptidase S1" evidence="9">
    <location>
        <begin position="250"/>
        <end position="484"/>
    </location>
</feature>
<dbReference type="SUPFAM" id="SSF57424">
    <property type="entry name" value="LDL receptor-like module"/>
    <property type="match status" value="1"/>
</dbReference>
<evidence type="ECO:0000256" key="8">
    <source>
        <dbReference type="SAM" id="Phobius"/>
    </source>
</evidence>
<keyword evidence="8" id="KW-0812">Transmembrane</keyword>
<keyword evidence="12" id="KW-1185">Reference proteome</keyword>
<dbReference type="InterPro" id="IPR033116">
    <property type="entry name" value="TRYPSIN_SER"/>
</dbReference>
<dbReference type="GO" id="GO:0016020">
    <property type="term" value="C:membrane"/>
    <property type="evidence" value="ECO:0007669"/>
    <property type="project" value="InterPro"/>
</dbReference>
<organism evidence="11 12">
    <name type="scientific">Tachysurus vachellii</name>
    <name type="common">Darkbarbel catfish</name>
    <name type="synonym">Pelteobagrus vachellii</name>
    <dbReference type="NCBI Taxonomy" id="175792"/>
    <lineage>
        <taxon>Eukaryota</taxon>
        <taxon>Metazoa</taxon>
        <taxon>Chordata</taxon>
        <taxon>Craniata</taxon>
        <taxon>Vertebrata</taxon>
        <taxon>Euteleostomi</taxon>
        <taxon>Actinopterygii</taxon>
        <taxon>Neopterygii</taxon>
        <taxon>Teleostei</taxon>
        <taxon>Ostariophysi</taxon>
        <taxon>Siluriformes</taxon>
        <taxon>Bagridae</taxon>
        <taxon>Tachysurus</taxon>
    </lineage>
</organism>
<dbReference type="PROSITE" id="PS50240">
    <property type="entry name" value="TRYPSIN_DOM"/>
    <property type="match status" value="1"/>
</dbReference>
<evidence type="ECO:0000313" key="11">
    <source>
        <dbReference type="EMBL" id="KAK2816624.1"/>
    </source>
</evidence>
<dbReference type="Pfam" id="PF00089">
    <property type="entry name" value="Trypsin"/>
    <property type="match status" value="1"/>
</dbReference>
<dbReference type="EMBL" id="JAVHJS010000025">
    <property type="protein sequence ID" value="KAK2816624.1"/>
    <property type="molecule type" value="Genomic_DNA"/>
</dbReference>
<dbReference type="PANTHER" id="PTHR24252:SF7">
    <property type="entry name" value="HYALIN"/>
    <property type="match status" value="1"/>
</dbReference>
<evidence type="ECO:0000256" key="3">
    <source>
        <dbReference type="ARBA" id="ARBA00022825"/>
    </source>
</evidence>
<comment type="caution">
    <text evidence="6">Lacks conserved residue(s) required for the propagation of feature annotation.</text>
</comment>
<dbReference type="InterPro" id="IPR001190">
    <property type="entry name" value="SRCR"/>
</dbReference>
<keyword evidence="2 7" id="KW-0378">Hydrolase</keyword>
<feature type="domain" description="SRCR" evidence="10">
    <location>
        <begin position="159"/>
        <end position="253"/>
    </location>
</feature>
<dbReference type="InterPro" id="IPR002172">
    <property type="entry name" value="LDrepeatLR_classA_rpt"/>
</dbReference>
<keyword evidence="8" id="KW-0472">Membrane</keyword>
<dbReference type="PANTHER" id="PTHR24252">
    <property type="entry name" value="ACROSIN-RELATED"/>
    <property type="match status" value="1"/>
</dbReference>
<dbReference type="GO" id="GO:0004252">
    <property type="term" value="F:serine-type endopeptidase activity"/>
    <property type="evidence" value="ECO:0007669"/>
    <property type="project" value="InterPro"/>
</dbReference>
<dbReference type="Gene3D" id="2.40.10.10">
    <property type="entry name" value="Trypsin-like serine proteases"/>
    <property type="match status" value="2"/>
</dbReference>
<reference evidence="11" key="1">
    <citation type="submission" date="2023-08" db="EMBL/GenBank/DDBJ databases">
        <title>Pelteobagrus vachellii genome.</title>
        <authorList>
            <person name="Liu H."/>
        </authorList>
    </citation>
    <scope>NUCLEOTIDE SEQUENCE</scope>
    <source>
        <strain evidence="11">PRFRI_2022a</strain>
        <tissue evidence="11">Muscle</tissue>
    </source>
</reference>
<evidence type="ECO:0000256" key="2">
    <source>
        <dbReference type="ARBA" id="ARBA00022801"/>
    </source>
</evidence>
<evidence type="ECO:0008006" key="13">
    <source>
        <dbReference type="Google" id="ProtNLM"/>
    </source>
</evidence>
<dbReference type="GO" id="GO:0006508">
    <property type="term" value="P:proteolysis"/>
    <property type="evidence" value="ECO:0007669"/>
    <property type="project" value="UniProtKB-KW"/>
</dbReference>
<keyword evidence="3 7" id="KW-0720">Serine protease</keyword>
<dbReference type="Proteomes" id="UP001187315">
    <property type="component" value="Unassembled WGS sequence"/>
</dbReference>
<name>A0AA88J176_TACVA</name>
<dbReference type="InterPro" id="IPR036055">
    <property type="entry name" value="LDL_receptor-like_sf"/>
</dbReference>
<dbReference type="InterPro" id="IPR001314">
    <property type="entry name" value="Peptidase_S1A"/>
</dbReference>
<keyword evidence="5" id="KW-0325">Glycoprotein</keyword>
<dbReference type="Gene3D" id="4.10.400.10">
    <property type="entry name" value="Low-density Lipoprotein Receptor"/>
    <property type="match status" value="1"/>
</dbReference>
<dbReference type="SMART" id="SM00020">
    <property type="entry name" value="Tryp_SPc"/>
    <property type="match status" value="1"/>
</dbReference>
<dbReference type="AlphaFoldDB" id="A0AA88J176"/>
<evidence type="ECO:0000259" key="9">
    <source>
        <dbReference type="PROSITE" id="PS50240"/>
    </source>
</evidence>
<dbReference type="SUPFAM" id="SSF56487">
    <property type="entry name" value="SRCR-like"/>
    <property type="match status" value="1"/>
</dbReference>
<keyword evidence="4 6" id="KW-1015">Disulfide bond</keyword>
<dbReference type="CDD" id="cd00112">
    <property type="entry name" value="LDLa"/>
    <property type="match status" value="1"/>
</dbReference>
<evidence type="ECO:0000259" key="10">
    <source>
        <dbReference type="PROSITE" id="PS50287"/>
    </source>
</evidence>
<dbReference type="InterPro" id="IPR018114">
    <property type="entry name" value="TRYPSIN_HIS"/>
</dbReference>
<evidence type="ECO:0000313" key="12">
    <source>
        <dbReference type="Proteomes" id="UP001187315"/>
    </source>
</evidence>
<dbReference type="PROSITE" id="PS00135">
    <property type="entry name" value="TRYPSIN_SER"/>
    <property type="match status" value="1"/>
</dbReference>
<gene>
    <name evidence="11" type="ORF">Q7C36_022895</name>
</gene>
<evidence type="ECO:0000256" key="4">
    <source>
        <dbReference type="ARBA" id="ARBA00023157"/>
    </source>
</evidence>
<dbReference type="PRINTS" id="PR00722">
    <property type="entry name" value="CHYMOTRYPSIN"/>
</dbReference>
<dbReference type="InterPro" id="IPR043504">
    <property type="entry name" value="Peptidase_S1_PA_chymotrypsin"/>
</dbReference>
<evidence type="ECO:0000256" key="5">
    <source>
        <dbReference type="ARBA" id="ARBA00023180"/>
    </source>
</evidence>
<dbReference type="PROSITE" id="PS00134">
    <property type="entry name" value="TRYPSIN_HIS"/>
    <property type="match status" value="1"/>
</dbReference>
<proteinExistence type="predicted"/>
<dbReference type="InterPro" id="IPR001254">
    <property type="entry name" value="Trypsin_dom"/>
</dbReference>
<evidence type="ECO:0000256" key="7">
    <source>
        <dbReference type="RuleBase" id="RU363034"/>
    </source>
</evidence>
<feature type="disulfide bond" evidence="6">
    <location>
        <begin position="228"/>
        <end position="238"/>
    </location>
</feature>
<dbReference type="Gene3D" id="3.10.250.10">
    <property type="entry name" value="SRCR-like domain"/>
    <property type="match status" value="1"/>
</dbReference>
<feature type="transmembrane region" description="Helical" evidence="8">
    <location>
        <begin position="92"/>
        <end position="113"/>
    </location>
</feature>
<protein>
    <recommendedName>
        <fullName evidence="13">Transmembrane protease serine 13</fullName>
    </recommendedName>
</protein>
<dbReference type="InterPro" id="IPR036772">
    <property type="entry name" value="SRCR-like_dom_sf"/>
</dbReference>
<comment type="caution">
    <text evidence="11">The sequence shown here is derived from an EMBL/GenBank/DDBJ whole genome shotgun (WGS) entry which is preliminary data.</text>
</comment>
<evidence type="ECO:0000256" key="1">
    <source>
        <dbReference type="ARBA" id="ARBA00022670"/>
    </source>
</evidence>
<dbReference type="InterPro" id="IPR009003">
    <property type="entry name" value="Peptidase_S1_PA"/>
</dbReference>
<dbReference type="CDD" id="cd00190">
    <property type="entry name" value="Tryp_SPc"/>
    <property type="match status" value="1"/>
</dbReference>
<keyword evidence="1 7" id="KW-0645">Protease</keyword>
<dbReference type="PROSITE" id="PS50287">
    <property type="entry name" value="SRCR_2"/>
    <property type="match status" value="1"/>
</dbReference>
<dbReference type="Pfam" id="PF15494">
    <property type="entry name" value="SRCR_2"/>
    <property type="match status" value="1"/>
</dbReference>
<dbReference type="FunFam" id="2.40.10.10:FF:000003">
    <property type="entry name" value="Transmembrane serine protease 3"/>
    <property type="match status" value="1"/>
</dbReference>
<evidence type="ECO:0000256" key="6">
    <source>
        <dbReference type="PROSITE-ProRule" id="PRU00196"/>
    </source>
</evidence>
<keyword evidence="8" id="KW-1133">Transmembrane helix</keyword>
<sequence length="488" mass="53167">MENTGANIQIEHGGNPPPYYLVIKPTEPPPPYTRVQSLPEAPPVVPYYTSHPLPQELPPHVPQRVITSQLQDLPDQRQSRLVVTHHKKARCYGGSGGSVLILVLVGIAIWLGVRYGMAVMSRGKSDTCPPYAVICDGHSDCQHGSDETICVRFGENNELQVMTSNSSGFLPVCFADWNQNLATQTCEQLGFRGSYRYGALKSTASSFLFVTSQSSDPIQGKVNVSTSCPGKRSAFLQCSDCGRPETSARIIGGSVASTGQWPWQVSLHFEGSHVCGGSVVSQDFIVSAAHCFNSEPQSGKIAENWRVYLGVESQYMLPPPHYIADIIIHELYNPKTHDNDIALLKLTQPINFTSTVKPVCLPAYDQVVLTGTECWTTGFGVTQEGEALGSSQLMEVALEIIDRTVCNTDYKGLISNNMLCAGDMNGSRDTCQGDSGGPLVCQENDGRWYLFGVTSWGSGCGRVNSPGVYSNVHTLLAWIHSKMEEDRP</sequence>
<accession>A0AA88J176</accession>